<feature type="compositionally biased region" description="Basic and acidic residues" evidence="1">
    <location>
        <begin position="139"/>
        <end position="153"/>
    </location>
</feature>
<feature type="compositionally biased region" description="Basic and acidic residues" evidence="1">
    <location>
        <begin position="108"/>
        <end position="124"/>
    </location>
</feature>
<organism evidence="2 3">
    <name type="scientific">Talaromyces atroroseus</name>
    <dbReference type="NCBI Taxonomy" id="1441469"/>
    <lineage>
        <taxon>Eukaryota</taxon>
        <taxon>Fungi</taxon>
        <taxon>Dikarya</taxon>
        <taxon>Ascomycota</taxon>
        <taxon>Pezizomycotina</taxon>
        <taxon>Eurotiomycetes</taxon>
        <taxon>Eurotiomycetidae</taxon>
        <taxon>Eurotiales</taxon>
        <taxon>Trichocomaceae</taxon>
        <taxon>Talaromyces</taxon>
        <taxon>Talaromyces sect. Trachyspermi</taxon>
    </lineage>
</organism>
<name>A0A1Q5Q7L4_TALAT</name>
<dbReference type="EMBL" id="LFMY01000018">
    <property type="protein sequence ID" value="OKL55740.1"/>
    <property type="molecule type" value="Genomic_DNA"/>
</dbReference>
<dbReference type="STRING" id="1441469.A0A1Q5Q7L4"/>
<gene>
    <name evidence="2" type="ORF">UA08_08977</name>
</gene>
<comment type="caution">
    <text evidence="2">The sequence shown here is derived from an EMBL/GenBank/DDBJ whole genome shotgun (WGS) entry which is preliminary data.</text>
</comment>
<feature type="compositionally biased region" description="Polar residues" evidence="1">
    <location>
        <begin position="78"/>
        <end position="89"/>
    </location>
</feature>
<protein>
    <submittedName>
        <fullName evidence="2">Uncharacterized protein</fullName>
    </submittedName>
</protein>
<keyword evidence="3" id="KW-1185">Reference proteome</keyword>
<dbReference type="AlphaFoldDB" id="A0A1Q5Q7L4"/>
<dbReference type="PANTHER" id="PTHR42090:SF1">
    <property type="match status" value="1"/>
</dbReference>
<dbReference type="PANTHER" id="PTHR42090">
    <property type="match status" value="1"/>
</dbReference>
<dbReference type="Proteomes" id="UP000214365">
    <property type="component" value="Unassembled WGS sequence"/>
</dbReference>
<evidence type="ECO:0000313" key="3">
    <source>
        <dbReference type="Proteomes" id="UP000214365"/>
    </source>
</evidence>
<reference evidence="2 3" key="1">
    <citation type="submission" date="2015-06" db="EMBL/GenBank/DDBJ databases">
        <title>Talaromyces atroroseus IBT 11181 draft genome.</title>
        <authorList>
            <person name="Rasmussen K.B."/>
            <person name="Rasmussen S."/>
            <person name="Petersen B."/>
            <person name="Sicheritz-Ponten T."/>
            <person name="Mortensen U.H."/>
            <person name="Thrane U."/>
        </authorList>
    </citation>
    <scope>NUCLEOTIDE SEQUENCE [LARGE SCALE GENOMIC DNA]</scope>
    <source>
        <strain evidence="2 3">IBT 11181</strain>
    </source>
</reference>
<evidence type="ECO:0000313" key="2">
    <source>
        <dbReference type="EMBL" id="OKL55740.1"/>
    </source>
</evidence>
<dbReference type="OrthoDB" id="4220319at2759"/>
<dbReference type="RefSeq" id="XP_020115861.1">
    <property type="nucleotide sequence ID" value="XM_020264033.1"/>
</dbReference>
<evidence type="ECO:0000256" key="1">
    <source>
        <dbReference type="SAM" id="MobiDB-lite"/>
    </source>
</evidence>
<proteinExistence type="predicted"/>
<accession>A0A1Q5Q7L4</accession>
<sequence>MSASLRQTALNSAGLLRRALPNQNAISTISSTRTHSLQLQLQLQLQQCRCRNLQTTSKLWTESHGIDANDRLGKRDTLNPSRAEGTQTGTDDEVASHGASFDPSNTKPESEVEAAGRESAERNKTSNPLDVSPGNREVNSTRDSSKDPPESGVEKPQSARGWTRKSKPVNQTKY</sequence>
<feature type="region of interest" description="Disordered" evidence="1">
    <location>
        <begin position="69"/>
        <end position="174"/>
    </location>
</feature>
<dbReference type="GeneID" id="31008733"/>